<reference evidence="1" key="2">
    <citation type="journal article" date="2015" name="Data Brief">
        <title>Shoot transcriptome of the giant reed, Arundo donax.</title>
        <authorList>
            <person name="Barrero R.A."/>
            <person name="Guerrero F.D."/>
            <person name="Moolhuijzen P."/>
            <person name="Goolsby J.A."/>
            <person name="Tidwell J."/>
            <person name="Bellgard S.E."/>
            <person name="Bellgard M.I."/>
        </authorList>
    </citation>
    <scope>NUCLEOTIDE SEQUENCE</scope>
    <source>
        <tissue evidence="1">Shoot tissue taken approximately 20 cm above the soil surface</tissue>
    </source>
</reference>
<sequence>MIQRNISSSNHMQESLTICCGTCETNRVIHAANQPSCDDMCSCAVFPFCLVLIFLPQSVGMLTAFRVTFLNHVLLQGDPVKRKGKSF</sequence>
<evidence type="ECO:0000313" key="1">
    <source>
        <dbReference type="EMBL" id="JAD88018.1"/>
    </source>
</evidence>
<accession>A0A0A9DMV6</accession>
<dbReference type="AlphaFoldDB" id="A0A0A9DMV6"/>
<name>A0A0A9DMV6_ARUDO</name>
<proteinExistence type="predicted"/>
<dbReference type="EMBL" id="GBRH01209877">
    <property type="protein sequence ID" value="JAD88018.1"/>
    <property type="molecule type" value="Transcribed_RNA"/>
</dbReference>
<protein>
    <submittedName>
        <fullName evidence="1">Uncharacterized protein</fullName>
    </submittedName>
</protein>
<organism evidence="1">
    <name type="scientific">Arundo donax</name>
    <name type="common">Giant reed</name>
    <name type="synonym">Donax arundinaceus</name>
    <dbReference type="NCBI Taxonomy" id="35708"/>
    <lineage>
        <taxon>Eukaryota</taxon>
        <taxon>Viridiplantae</taxon>
        <taxon>Streptophyta</taxon>
        <taxon>Embryophyta</taxon>
        <taxon>Tracheophyta</taxon>
        <taxon>Spermatophyta</taxon>
        <taxon>Magnoliopsida</taxon>
        <taxon>Liliopsida</taxon>
        <taxon>Poales</taxon>
        <taxon>Poaceae</taxon>
        <taxon>PACMAD clade</taxon>
        <taxon>Arundinoideae</taxon>
        <taxon>Arundineae</taxon>
        <taxon>Arundo</taxon>
    </lineage>
</organism>
<reference evidence="1" key="1">
    <citation type="submission" date="2014-09" db="EMBL/GenBank/DDBJ databases">
        <authorList>
            <person name="Magalhaes I.L.F."/>
            <person name="Oliveira U."/>
            <person name="Santos F.R."/>
            <person name="Vidigal T.H.D.A."/>
            <person name="Brescovit A.D."/>
            <person name="Santos A.J."/>
        </authorList>
    </citation>
    <scope>NUCLEOTIDE SEQUENCE</scope>
    <source>
        <tissue evidence="1">Shoot tissue taken approximately 20 cm above the soil surface</tissue>
    </source>
</reference>